<evidence type="ECO:0000313" key="2">
    <source>
        <dbReference type="EMBL" id="BAU96635.1"/>
    </source>
</evidence>
<dbReference type="KEGG" id="csur:N24_2373"/>
<dbReference type="PROSITE" id="PS51257">
    <property type="entry name" value="PROKAR_LIPOPROTEIN"/>
    <property type="match status" value="1"/>
</dbReference>
<protein>
    <recommendedName>
        <fullName evidence="4">DUF4352 domain-containing protein</fullName>
    </recommendedName>
</protein>
<organism evidence="2 3">
    <name type="scientific">Corynebacterium suranareeae</name>
    <dbReference type="NCBI Taxonomy" id="2506452"/>
    <lineage>
        <taxon>Bacteria</taxon>
        <taxon>Bacillati</taxon>
        <taxon>Actinomycetota</taxon>
        <taxon>Actinomycetes</taxon>
        <taxon>Mycobacteriales</taxon>
        <taxon>Corynebacteriaceae</taxon>
        <taxon>Corynebacterium</taxon>
    </lineage>
</organism>
<gene>
    <name evidence="2" type="ORF">N24_2373</name>
</gene>
<feature type="signal peptide" evidence="1">
    <location>
        <begin position="1"/>
        <end position="23"/>
    </location>
</feature>
<dbReference type="Proteomes" id="UP000218244">
    <property type="component" value="Chromosome"/>
</dbReference>
<reference evidence="2 3" key="1">
    <citation type="submission" date="2016-02" db="EMBL/GenBank/DDBJ databases">
        <title>Corynebacterium glutamicum N24 whole genome sequencing project.</title>
        <authorList>
            <person name="Matsutani M."/>
            <person name="Nangtapong N."/>
            <person name="Yakushi T."/>
            <person name="Matsushita K."/>
        </authorList>
    </citation>
    <scope>NUCLEOTIDE SEQUENCE [LARGE SCALE GENOMIC DNA]</scope>
    <source>
        <strain evidence="2 3">N24</strain>
    </source>
</reference>
<dbReference type="EMBL" id="AP017369">
    <property type="protein sequence ID" value="BAU96635.1"/>
    <property type="molecule type" value="Genomic_DNA"/>
</dbReference>
<evidence type="ECO:0008006" key="4">
    <source>
        <dbReference type="Google" id="ProtNLM"/>
    </source>
</evidence>
<evidence type="ECO:0000313" key="3">
    <source>
        <dbReference type="Proteomes" id="UP000218244"/>
    </source>
</evidence>
<accession>A0A160PSI1</accession>
<dbReference type="RefSeq" id="WP_096457399.1">
    <property type="nucleotide sequence ID" value="NZ_AP017369.1"/>
</dbReference>
<proteinExistence type="predicted"/>
<name>A0A160PSI1_9CORY</name>
<feature type="chain" id="PRO_5039231266" description="DUF4352 domain-containing protein" evidence="1">
    <location>
        <begin position="24"/>
        <end position="174"/>
    </location>
</feature>
<evidence type="ECO:0000256" key="1">
    <source>
        <dbReference type="SAM" id="SignalP"/>
    </source>
</evidence>
<keyword evidence="3" id="KW-1185">Reference proteome</keyword>
<dbReference type="AlphaFoldDB" id="A0A160PSI1"/>
<keyword evidence="1" id="KW-0732">Signal</keyword>
<sequence>MKLRTIPALLAVALLAGCSGESADSQASVSPDETIEVTTSSTPVFQAEQVAPITVPSGETKIQDPGLNVEFIFQGTGYGTNGGSIIYIAVKNLNEAPLPADAIEQPTLQINDYNGNRTNIESLSSDDNIPLDLPLGSGATTNLQYTFNTSNGSLSSAEFQIGNVIYTGNLNTLA</sequence>